<gene>
    <name evidence="1" type="primary">ORF54786</name>
</gene>
<protein>
    <submittedName>
        <fullName evidence="1">Uncharacterized protein</fullName>
    </submittedName>
</protein>
<sequence>AKAKKKKKFQLVFIFSKYLDISITTLENESCLARLEDGFNILSIYFYYVRCKKSMSR</sequence>
<dbReference type="AlphaFoldDB" id="A0A0B6ZAD9"/>
<accession>A0A0B6ZAD9</accession>
<evidence type="ECO:0000313" key="1">
    <source>
        <dbReference type="EMBL" id="CEK65357.1"/>
    </source>
</evidence>
<organism evidence="1">
    <name type="scientific">Arion vulgaris</name>
    <dbReference type="NCBI Taxonomy" id="1028688"/>
    <lineage>
        <taxon>Eukaryota</taxon>
        <taxon>Metazoa</taxon>
        <taxon>Spiralia</taxon>
        <taxon>Lophotrochozoa</taxon>
        <taxon>Mollusca</taxon>
        <taxon>Gastropoda</taxon>
        <taxon>Heterobranchia</taxon>
        <taxon>Euthyneura</taxon>
        <taxon>Panpulmonata</taxon>
        <taxon>Eupulmonata</taxon>
        <taxon>Stylommatophora</taxon>
        <taxon>Helicina</taxon>
        <taxon>Arionoidea</taxon>
        <taxon>Arionidae</taxon>
        <taxon>Arion</taxon>
    </lineage>
</organism>
<proteinExistence type="predicted"/>
<reference evidence="1" key="1">
    <citation type="submission" date="2014-12" db="EMBL/GenBank/DDBJ databases">
        <title>Insight into the proteome of Arion vulgaris.</title>
        <authorList>
            <person name="Aradska J."/>
            <person name="Bulat T."/>
            <person name="Smidak R."/>
            <person name="Sarate P."/>
            <person name="Gangsoo J."/>
            <person name="Sialana F."/>
            <person name="Bilban M."/>
            <person name="Lubec G."/>
        </authorList>
    </citation>
    <scope>NUCLEOTIDE SEQUENCE</scope>
    <source>
        <tissue evidence="1">Skin</tissue>
    </source>
</reference>
<name>A0A0B6ZAD9_9EUPU</name>
<feature type="non-terminal residue" evidence="1">
    <location>
        <position position="1"/>
    </location>
</feature>
<dbReference type="EMBL" id="HACG01018492">
    <property type="protein sequence ID" value="CEK65357.1"/>
    <property type="molecule type" value="Transcribed_RNA"/>
</dbReference>